<reference evidence="2" key="2">
    <citation type="submission" date="2023-05" db="EMBL/GenBank/DDBJ databases">
        <authorList>
            <consortium name="Lawrence Berkeley National Laboratory"/>
            <person name="Steindorff A."/>
            <person name="Hensen N."/>
            <person name="Bonometti L."/>
            <person name="Westerberg I."/>
            <person name="Brannstrom I.O."/>
            <person name="Guillou S."/>
            <person name="Cros-Aarteil S."/>
            <person name="Calhoun S."/>
            <person name="Haridas S."/>
            <person name="Kuo A."/>
            <person name="Mondo S."/>
            <person name="Pangilinan J."/>
            <person name="Riley R."/>
            <person name="Labutti K."/>
            <person name="Andreopoulos B."/>
            <person name="Lipzen A."/>
            <person name="Chen C."/>
            <person name="Yanf M."/>
            <person name="Daum C."/>
            <person name="Ng V."/>
            <person name="Clum A."/>
            <person name="Ohm R."/>
            <person name="Martin F."/>
            <person name="Silar P."/>
            <person name="Natvig D."/>
            <person name="Lalanne C."/>
            <person name="Gautier V."/>
            <person name="Ament-Velasquez S.L."/>
            <person name="Kruys A."/>
            <person name="Hutchinson M.I."/>
            <person name="Powell A.J."/>
            <person name="Barry K."/>
            <person name="Miller A.N."/>
            <person name="Grigoriev I.V."/>
            <person name="Debuchy R."/>
            <person name="Gladieux P."/>
            <person name="Thoren M.H."/>
            <person name="Johannesson H."/>
        </authorList>
    </citation>
    <scope>NUCLEOTIDE SEQUENCE</scope>
    <source>
        <strain evidence="2">PSN309</strain>
    </source>
</reference>
<evidence type="ECO:0000313" key="3">
    <source>
        <dbReference type="Proteomes" id="UP001302126"/>
    </source>
</evidence>
<evidence type="ECO:0000313" key="2">
    <source>
        <dbReference type="EMBL" id="KAK4188269.1"/>
    </source>
</evidence>
<reference evidence="2" key="1">
    <citation type="journal article" date="2023" name="Mol. Phylogenet. Evol.">
        <title>Genome-scale phylogeny and comparative genomics of the fungal order Sordariales.</title>
        <authorList>
            <person name="Hensen N."/>
            <person name="Bonometti L."/>
            <person name="Westerberg I."/>
            <person name="Brannstrom I.O."/>
            <person name="Guillou S."/>
            <person name="Cros-Aarteil S."/>
            <person name="Calhoun S."/>
            <person name="Haridas S."/>
            <person name="Kuo A."/>
            <person name="Mondo S."/>
            <person name="Pangilinan J."/>
            <person name="Riley R."/>
            <person name="LaButti K."/>
            <person name="Andreopoulos B."/>
            <person name="Lipzen A."/>
            <person name="Chen C."/>
            <person name="Yan M."/>
            <person name="Daum C."/>
            <person name="Ng V."/>
            <person name="Clum A."/>
            <person name="Steindorff A."/>
            <person name="Ohm R.A."/>
            <person name="Martin F."/>
            <person name="Silar P."/>
            <person name="Natvig D.O."/>
            <person name="Lalanne C."/>
            <person name="Gautier V."/>
            <person name="Ament-Velasquez S.L."/>
            <person name="Kruys A."/>
            <person name="Hutchinson M.I."/>
            <person name="Powell A.J."/>
            <person name="Barry K."/>
            <person name="Miller A.N."/>
            <person name="Grigoriev I.V."/>
            <person name="Debuchy R."/>
            <person name="Gladieux P."/>
            <person name="Hiltunen Thoren M."/>
            <person name="Johannesson H."/>
        </authorList>
    </citation>
    <scope>NUCLEOTIDE SEQUENCE</scope>
    <source>
        <strain evidence="2">PSN309</strain>
    </source>
</reference>
<sequence>MSTNGLDPKASPGDLIARGDYTPNLPGTLTFIGLRALDPFLQYHLLRPSGLLSSYLLPKLGITTLSLSSLPFTTLGGISLPLPHWILLSMSATASLKQIYWLLALNRENLPPSTAVAVAIFNTTVNTISSILLLASATSAVFDTPQVTLPLINQPVSLTIALGTSLVAAGIALETISEIQRKHFKDDPKNKGKICDAGLWGWARHINYGGYTLWRAGYGLASGGWAAGIALGAWQVYHFLSHSIGRMDEYMVKKYTSQWEDYKRRVKWLLFPGVY</sequence>
<protein>
    <submittedName>
        <fullName evidence="2">Membrane protein</fullName>
    </submittedName>
</protein>
<dbReference type="Gene3D" id="1.20.120.1630">
    <property type="match status" value="1"/>
</dbReference>
<dbReference type="PANTHER" id="PTHR32251">
    <property type="entry name" value="3-OXO-5-ALPHA-STEROID 4-DEHYDROGENASE"/>
    <property type="match status" value="1"/>
</dbReference>
<keyword evidence="1" id="KW-0472">Membrane</keyword>
<dbReference type="AlphaFoldDB" id="A0AAN6WU71"/>
<feature type="transmembrane region" description="Helical" evidence="1">
    <location>
        <begin position="115"/>
        <end position="136"/>
    </location>
</feature>
<dbReference type="PANTHER" id="PTHR32251:SF15">
    <property type="entry name" value="3-OXO-5-ALPHA-STEROID 4-DEHYDROGENASE (DUF1295)"/>
    <property type="match status" value="1"/>
</dbReference>
<comment type="caution">
    <text evidence="2">The sequence shown here is derived from an EMBL/GenBank/DDBJ whole genome shotgun (WGS) entry which is preliminary data.</text>
</comment>
<dbReference type="Proteomes" id="UP001302126">
    <property type="component" value="Unassembled WGS sequence"/>
</dbReference>
<feature type="transmembrane region" description="Helical" evidence="1">
    <location>
        <begin position="156"/>
        <end position="176"/>
    </location>
</feature>
<keyword evidence="3" id="KW-1185">Reference proteome</keyword>
<evidence type="ECO:0000256" key="1">
    <source>
        <dbReference type="SAM" id="Phobius"/>
    </source>
</evidence>
<proteinExistence type="predicted"/>
<dbReference type="EMBL" id="MU864390">
    <property type="protein sequence ID" value="KAK4188269.1"/>
    <property type="molecule type" value="Genomic_DNA"/>
</dbReference>
<dbReference type="InterPro" id="IPR010721">
    <property type="entry name" value="UstE-like"/>
</dbReference>
<gene>
    <name evidence="2" type="ORF">QBC35DRAFT_496706</name>
</gene>
<dbReference type="Pfam" id="PF06966">
    <property type="entry name" value="DUF1295"/>
    <property type="match status" value="1"/>
</dbReference>
<name>A0AAN6WU71_9PEZI</name>
<keyword evidence="1" id="KW-1133">Transmembrane helix</keyword>
<accession>A0AAN6WU71</accession>
<organism evidence="2 3">
    <name type="scientific">Podospora australis</name>
    <dbReference type="NCBI Taxonomy" id="1536484"/>
    <lineage>
        <taxon>Eukaryota</taxon>
        <taxon>Fungi</taxon>
        <taxon>Dikarya</taxon>
        <taxon>Ascomycota</taxon>
        <taxon>Pezizomycotina</taxon>
        <taxon>Sordariomycetes</taxon>
        <taxon>Sordariomycetidae</taxon>
        <taxon>Sordariales</taxon>
        <taxon>Podosporaceae</taxon>
        <taxon>Podospora</taxon>
    </lineage>
</organism>
<keyword evidence="1" id="KW-0812">Transmembrane</keyword>
<dbReference type="GO" id="GO:0016020">
    <property type="term" value="C:membrane"/>
    <property type="evidence" value="ECO:0007669"/>
    <property type="project" value="TreeGrafter"/>
</dbReference>